<dbReference type="PANTHER" id="PTHR43630:SF1">
    <property type="entry name" value="POLY-BETA-1,6-N-ACETYL-D-GLUCOSAMINE SYNTHASE"/>
    <property type="match status" value="1"/>
</dbReference>
<keyword evidence="1" id="KW-0328">Glycosyltransferase</keyword>
<dbReference type="SUPFAM" id="SSF53448">
    <property type="entry name" value="Nucleotide-diphospho-sugar transferases"/>
    <property type="match status" value="1"/>
</dbReference>
<dbReference type="OrthoDB" id="46222at2157"/>
<feature type="transmembrane region" description="Helical" evidence="3">
    <location>
        <begin position="317"/>
        <end position="336"/>
    </location>
</feature>
<organism evidence="5 6">
    <name type="scientific">Archaeoglobus veneficus (strain DSM 11195 / SNP6)</name>
    <dbReference type="NCBI Taxonomy" id="693661"/>
    <lineage>
        <taxon>Archaea</taxon>
        <taxon>Methanobacteriati</taxon>
        <taxon>Methanobacteriota</taxon>
        <taxon>Archaeoglobi</taxon>
        <taxon>Archaeoglobales</taxon>
        <taxon>Archaeoglobaceae</taxon>
        <taxon>Archaeoglobus</taxon>
    </lineage>
</organism>
<dbReference type="EMBL" id="CP002588">
    <property type="protein sequence ID" value="AEA47311.1"/>
    <property type="molecule type" value="Genomic_DNA"/>
</dbReference>
<keyword evidence="6" id="KW-1185">Reference proteome</keyword>
<reference evidence="5 6" key="1">
    <citation type="submission" date="2011-03" db="EMBL/GenBank/DDBJ databases">
        <title>The complete genome of Archaeoglobus veneficus SNP6.</title>
        <authorList>
            <consortium name="US DOE Joint Genome Institute (JGI-PGF)"/>
            <person name="Lucas S."/>
            <person name="Copeland A."/>
            <person name="Lapidus A."/>
            <person name="Bruce D."/>
            <person name="Goodwin L."/>
            <person name="Pitluck S."/>
            <person name="Kyrpides N."/>
            <person name="Mavromatis K."/>
            <person name="Pagani I."/>
            <person name="Ivanova N."/>
            <person name="Mikhailova N."/>
            <person name="Lu M."/>
            <person name="Detter J.C."/>
            <person name="Tapia R."/>
            <person name="Han C."/>
            <person name="Land M."/>
            <person name="Hauser L."/>
            <person name="Markowitz V."/>
            <person name="Cheng J.-F."/>
            <person name="Hugenholtz P."/>
            <person name="Woyke T."/>
            <person name="Wu D."/>
            <person name="Spring S."/>
            <person name="Brambilla E."/>
            <person name="Klenk H.-P."/>
            <person name="Eisen J.A."/>
        </authorList>
    </citation>
    <scope>NUCLEOTIDE SEQUENCE [LARGE SCALE GENOMIC DNA]</scope>
    <source>
        <strain>SNP6</strain>
    </source>
</reference>
<evidence type="ECO:0000259" key="4">
    <source>
        <dbReference type="Pfam" id="PF13632"/>
    </source>
</evidence>
<dbReference type="InterPro" id="IPR001173">
    <property type="entry name" value="Glyco_trans_2-like"/>
</dbReference>
<feature type="domain" description="Glycosyltransferase 2-like" evidence="4">
    <location>
        <begin position="76"/>
        <end position="264"/>
    </location>
</feature>
<keyword evidence="3" id="KW-1133">Transmembrane helix</keyword>
<protein>
    <submittedName>
        <fullName evidence="5">Glycosyl transferase family 2</fullName>
    </submittedName>
</protein>
<dbReference type="PANTHER" id="PTHR43630">
    <property type="entry name" value="POLY-BETA-1,6-N-ACETYL-D-GLUCOSAMINE SYNTHASE"/>
    <property type="match status" value="1"/>
</dbReference>
<dbReference type="STRING" id="693661.Arcve_1305"/>
<dbReference type="HOGENOM" id="CLU_779883_0_0_2"/>
<dbReference type="Pfam" id="PF13632">
    <property type="entry name" value="Glyco_trans_2_3"/>
    <property type="match status" value="1"/>
</dbReference>
<dbReference type="Proteomes" id="UP000008136">
    <property type="component" value="Chromosome"/>
</dbReference>
<feature type="transmembrane region" description="Helical" evidence="3">
    <location>
        <begin position="285"/>
        <end position="305"/>
    </location>
</feature>
<dbReference type="InterPro" id="IPR029044">
    <property type="entry name" value="Nucleotide-diphossugar_trans"/>
</dbReference>
<dbReference type="AlphaFoldDB" id="F2KN35"/>
<accession>F2KN35</accession>
<dbReference type="RefSeq" id="WP_013683973.1">
    <property type="nucleotide sequence ID" value="NC_015320.1"/>
</dbReference>
<dbReference type="GO" id="GO:0016757">
    <property type="term" value="F:glycosyltransferase activity"/>
    <property type="evidence" value="ECO:0007669"/>
    <property type="project" value="UniProtKB-KW"/>
</dbReference>
<gene>
    <name evidence="5" type="ordered locus">Arcve_1305</name>
</gene>
<proteinExistence type="predicted"/>
<feature type="transmembrane region" description="Helical" evidence="3">
    <location>
        <begin position="224"/>
        <end position="242"/>
    </location>
</feature>
<dbReference type="eggNOG" id="arCOG01389">
    <property type="taxonomic scope" value="Archaea"/>
</dbReference>
<keyword evidence="3" id="KW-0472">Membrane</keyword>
<name>F2KN35_ARCVS</name>
<dbReference type="KEGG" id="ave:Arcve_1305"/>
<evidence type="ECO:0000256" key="1">
    <source>
        <dbReference type="ARBA" id="ARBA00022676"/>
    </source>
</evidence>
<feature type="transmembrane region" description="Helical" evidence="3">
    <location>
        <begin position="254"/>
        <end position="278"/>
    </location>
</feature>
<keyword evidence="2 5" id="KW-0808">Transferase</keyword>
<evidence type="ECO:0000313" key="5">
    <source>
        <dbReference type="EMBL" id="AEA47311.1"/>
    </source>
</evidence>
<keyword evidence="3" id="KW-0812">Transmembrane</keyword>
<dbReference type="GeneID" id="10394426"/>
<dbReference type="Gene3D" id="3.90.550.10">
    <property type="entry name" value="Spore Coat Polysaccharide Biosynthesis Protein SpsA, Chain A"/>
    <property type="match status" value="1"/>
</dbReference>
<evidence type="ECO:0000313" key="6">
    <source>
        <dbReference type="Proteomes" id="UP000008136"/>
    </source>
</evidence>
<evidence type="ECO:0000256" key="3">
    <source>
        <dbReference type="SAM" id="Phobius"/>
    </source>
</evidence>
<evidence type="ECO:0000256" key="2">
    <source>
        <dbReference type="ARBA" id="ARBA00022679"/>
    </source>
</evidence>
<sequence length="355" mass="40446">MNVSIIIAAYRHAGCIEHNVRRFGKRCEVIVAADEPEKELLEVIEKYGLKASVSEKRRGKWRALNDAAKLATGDILIFLDSDTRLECNIEDIIEMLRQYDAVEVRKEVKASTTIQNLANIDYLNMYIVATLASKLKASLGLNGAAFGIRRNVFFELGGFRRKINEDTDLGIRLGLHGFKVGVGGRATTKAPSTLKEWFAQRERWAVGGAEVFIENFGHIIRRPALWLPALFLLFPAIAGFIVNMFISDDILTKLLYLILPVMLFLPPKVLALLMFALFQKHLLQNLLAALTAFLVWVTIEVILALKMKWKIDFKLLPVFYFFYSPLWMMLCLTAFFRVGIARFRGRSVEVRDWIV</sequence>